<evidence type="ECO:0000256" key="2">
    <source>
        <dbReference type="ARBA" id="ARBA00004829"/>
    </source>
</evidence>
<keyword evidence="3 8" id="KW-0812">Transmembrane</keyword>
<dbReference type="NCBIfam" id="TIGR03462">
    <property type="entry name" value="CarR_dom_SF"/>
    <property type="match status" value="2"/>
</dbReference>
<keyword evidence="5 8" id="KW-1133">Transmembrane helix</keyword>
<comment type="subcellular location">
    <subcellularLocation>
        <location evidence="1">Membrane</location>
        <topology evidence="1">Multi-pass membrane protein</topology>
    </subcellularLocation>
</comment>
<evidence type="ECO:0000256" key="6">
    <source>
        <dbReference type="ARBA" id="ARBA00023136"/>
    </source>
</evidence>
<dbReference type="Pfam" id="PF18916">
    <property type="entry name" value="Lycopene_cyc"/>
    <property type="match status" value="2"/>
</dbReference>
<feature type="domain" description="Lycopene cyclase" evidence="9">
    <location>
        <begin position="130"/>
        <end position="224"/>
    </location>
</feature>
<evidence type="ECO:0000256" key="4">
    <source>
        <dbReference type="ARBA" id="ARBA00022746"/>
    </source>
</evidence>
<evidence type="ECO:0000259" key="9">
    <source>
        <dbReference type="Pfam" id="PF18916"/>
    </source>
</evidence>
<protein>
    <submittedName>
        <fullName evidence="10">Lycopene cyclase domain-containing protein</fullName>
    </submittedName>
</protein>
<feature type="transmembrane region" description="Helical" evidence="8">
    <location>
        <begin position="208"/>
        <end position="225"/>
    </location>
</feature>
<feature type="transmembrane region" description="Helical" evidence="8">
    <location>
        <begin position="6"/>
        <end position="23"/>
    </location>
</feature>
<feature type="domain" description="Lycopene cyclase" evidence="9">
    <location>
        <begin position="4"/>
        <end position="93"/>
    </location>
</feature>
<evidence type="ECO:0000256" key="8">
    <source>
        <dbReference type="SAM" id="Phobius"/>
    </source>
</evidence>
<reference evidence="11" key="1">
    <citation type="journal article" date="2019" name="Int. J. Syst. Evol. Microbiol.">
        <title>The Global Catalogue of Microorganisms (GCM) 10K type strain sequencing project: providing services to taxonomists for standard genome sequencing and annotation.</title>
        <authorList>
            <consortium name="The Broad Institute Genomics Platform"/>
            <consortium name="The Broad Institute Genome Sequencing Center for Infectious Disease"/>
            <person name="Wu L."/>
            <person name="Ma J."/>
        </authorList>
    </citation>
    <scope>NUCLEOTIDE SEQUENCE [LARGE SCALE GENOMIC DNA]</scope>
    <source>
        <strain evidence="11">CCUG 58938</strain>
    </source>
</reference>
<feature type="transmembrane region" description="Helical" evidence="8">
    <location>
        <begin position="161"/>
        <end position="182"/>
    </location>
</feature>
<organism evidence="10 11">
    <name type="scientific">Ohtaekwangia kribbensis</name>
    <dbReference type="NCBI Taxonomy" id="688913"/>
    <lineage>
        <taxon>Bacteria</taxon>
        <taxon>Pseudomonadati</taxon>
        <taxon>Bacteroidota</taxon>
        <taxon>Cytophagia</taxon>
        <taxon>Cytophagales</taxon>
        <taxon>Fulvivirgaceae</taxon>
        <taxon>Ohtaekwangia</taxon>
    </lineage>
</organism>
<keyword evidence="11" id="KW-1185">Reference proteome</keyword>
<keyword evidence="7" id="KW-0413">Isomerase</keyword>
<evidence type="ECO:0000256" key="1">
    <source>
        <dbReference type="ARBA" id="ARBA00004141"/>
    </source>
</evidence>
<sequence length="236" mass="27931">MEKYLYLTLDIFALLFPLLFSFYSKAPFYKKWKYLFPAILITAVFFVVWDEIFTHIGVWGFNPRYVSGIYIGVLPIEEILFFICIPYACVFSYFALSYLIEKDYLFPHQELISSALIIVLLVMGMFYFEKVYTGITFVLLGLLLAYQMLKLRPRYMGRFYFAYGFTLIPFFLINGILTGSFIESEVVWYNNDENLGIRIGTIPFEDTFYGMLMILSNVIIFEYLQDRERYKALMRA</sequence>
<feature type="transmembrane region" description="Helical" evidence="8">
    <location>
        <begin position="35"/>
        <end position="59"/>
    </location>
</feature>
<comment type="caution">
    <text evidence="10">The sequence shown here is derived from an EMBL/GenBank/DDBJ whole genome shotgun (WGS) entry which is preliminary data.</text>
</comment>
<keyword evidence="6 8" id="KW-0472">Membrane</keyword>
<gene>
    <name evidence="10" type="ORF">ACFQ21_16075</name>
</gene>
<feature type="transmembrane region" description="Helical" evidence="8">
    <location>
        <begin position="79"/>
        <end position="99"/>
    </location>
</feature>
<evidence type="ECO:0000256" key="3">
    <source>
        <dbReference type="ARBA" id="ARBA00022692"/>
    </source>
</evidence>
<evidence type="ECO:0000313" key="10">
    <source>
        <dbReference type="EMBL" id="MFD1000844.1"/>
    </source>
</evidence>
<comment type="pathway">
    <text evidence="2">Carotenoid biosynthesis.</text>
</comment>
<evidence type="ECO:0000313" key="11">
    <source>
        <dbReference type="Proteomes" id="UP001597112"/>
    </source>
</evidence>
<evidence type="ECO:0000256" key="5">
    <source>
        <dbReference type="ARBA" id="ARBA00022989"/>
    </source>
</evidence>
<feature type="transmembrane region" description="Helical" evidence="8">
    <location>
        <begin position="134"/>
        <end position="149"/>
    </location>
</feature>
<dbReference type="InterPro" id="IPR017825">
    <property type="entry name" value="Lycopene_cyclase_dom"/>
</dbReference>
<keyword evidence="4" id="KW-0125">Carotenoid biosynthesis</keyword>
<accession>A0ABW3K3W8</accession>
<dbReference type="Proteomes" id="UP001597112">
    <property type="component" value="Unassembled WGS sequence"/>
</dbReference>
<feature type="transmembrane region" description="Helical" evidence="8">
    <location>
        <begin position="111"/>
        <end position="128"/>
    </location>
</feature>
<name>A0ABW3K3W8_9BACT</name>
<proteinExistence type="predicted"/>
<dbReference type="RefSeq" id="WP_377580299.1">
    <property type="nucleotide sequence ID" value="NZ_JBHTKA010000007.1"/>
</dbReference>
<dbReference type="EMBL" id="JBHTKA010000007">
    <property type="protein sequence ID" value="MFD1000844.1"/>
    <property type="molecule type" value="Genomic_DNA"/>
</dbReference>
<evidence type="ECO:0000256" key="7">
    <source>
        <dbReference type="ARBA" id="ARBA00023235"/>
    </source>
</evidence>